<protein>
    <submittedName>
        <fullName evidence="6">Family 43 glycosylhydrolase</fullName>
    </submittedName>
</protein>
<dbReference type="SUPFAM" id="SSF75005">
    <property type="entry name" value="Arabinanase/levansucrase/invertase"/>
    <property type="match status" value="1"/>
</dbReference>
<accession>A0ABS3WI10</accession>
<evidence type="ECO:0000256" key="3">
    <source>
        <dbReference type="ARBA" id="ARBA00023295"/>
    </source>
</evidence>
<keyword evidence="4" id="KW-0732">Signal</keyword>
<dbReference type="InterPro" id="IPR008979">
    <property type="entry name" value="Galactose-bd-like_sf"/>
</dbReference>
<dbReference type="EMBL" id="JAGGDJ010000043">
    <property type="protein sequence ID" value="MBO7747963.1"/>
    <property type="molecule type" value="Genomic_DNA"/>
</dbReference>
<dbReference type="InterPro" id="IPR051795">
    <property type="entry name" value="Glycosyl_Hydrlase_43"/>
</dbReference>
<proteinExistence type="inferred from homology"/>
<sequence>MSKLKRTGLLAAALCIAGSGCALNGNDAPKPPERTYSNPVKLADEWGDYGLGDPFVFAYDGYYYLYVSTRDTDAGVKVWRSADLVDWTYEGLCAEDPVTTGAYAPEVRYWNGKFYMYTSPAGQGHYVLVADKPTGPFKVATGNFGRTIDGTTFVDDDGQWYFYYAGPAGIQGAPMTDPLTVAPEESQTGAYMGGWTEGPTVFKHDGKYYMTYTGNHVFSAGYRVDAAVSDSPLRGFAGQPNNPVLLRTEGATVGLGHNSIVTGPDLDTSYIVYHNLEGHGVVGPLRHLNLDRLVWDGGLLRAAGPTSEPQPAPGLPAFADRFERDRLGGAWKRKGAAADWSVKTGEGLAADAAGKDGLSLLLAGKETGADYTAEFHVRQLSGATGEAGVVFSYKDDRNYGLALWHEAERRFEVRVVRDGRSEPPAYASAPANLDMGQLQAIRLEKNGNALALYAAGMHLLTLTLPSDEDGEALGAGRIGYAVDGAQARFGYVAFSGSVGGSGAGQAYAPLPGRVDAHADEAGLARTYGLRDDGGGGLAAAKLDAAKPLTYRVRVAKDGAYSIDFRAAAGPDGARFRLTEDGKPVGGDLELKPAPGPSAWRTVSVHGAELKAGYHRWTLEVEQGKLDADWFDVSPYAQVVAKRDDFDVKNIPGWTRFEGVWSVKDGQLRVSSAESGKILTGDDGWTDYSVQADVTVPADGGTAGLLARVTDPANGMELNQNRDDFLRGYYVYVDGAGVHLARHNYDTVPLADAALPAAKPGDPVRLKVTASGTVLSVYAGGAAKPVIVYDDNGGQALLHGRAGLKATGGAARFDGFRIDPVS</sequence>
<feature type="domain" description="CBM6" evidence="5">
    <location>
        <begin position="512"/>
        <end position="633"/>
    </location>
</feature>
<comment type="caution">
    <text evidence="6">The sequence shown here is derived from an EMBL/GenBank/DDBJ whole genome shotgun (WGS) entry which is preliminary data.</text>
</comment>
<reference evidence="6 7" key="1">
    <citation type="submission" date="2021-03" db="EMBL/GenBank/DDBJ databases">
        <title>Paenibacillus artemisicola MWE-103 whole genome sequence.</title>
        <authorList>
            <person name="Ham Y.J."/>
        </authorList>
    </citation>
    <scope>NUCLEOTIDE SEQUENCE [LARGE SCALE GENOMIC DNA]</scope>
    <source>
        <strain evidence="6 7">MWE-103</strain>
    </source>
</reference>
<evidence type="ECO:0000256" key="4">
    <source>
        <dbReference type="SAM" id="SignalP"/>
    </source>
</evidence>
<dbReference type="PANTHER" id="PTHR42812:SF12">
    <property type="entry name" value="BETA-XYLOSIDASE-RELATED"/>
    <property type="match status" value="1"/>
</dbReference>
<name>A0ABS3WI10_9BACL</name>
<keyword evidence="3" id="KW-0326">Glycosidase</keyword>
<dbReference type="PROSITE" id="PS51257">
    <property type="entry name" value="PROKAR_LIPOPROTEIN"/>
    <property type="match status" value="1"/>
</dbReference>
<comment type="similarity">
    <text evidence="1">Belongs to the glycosyl hydrolase 43 family.</text>
</comment>
<dbReference type="CDD" id="cd08991">
    <property type="entry name" value="GH43_HoAraf43-like"/>
    <property type="match status" value="1"/>
</dbReference>
<dbReference type="Pfam" id="PF03422">
    <property type="entry name" value="CBM_6"/>
    <property type="match status" value="1"/>
</dbReference>
<organism evidence="6 7">
    <name type="scientific">Paenibacillus artemisiicola</name>
    <dbReference type="NCBI Taxonomy" id="1172618"/>
    <lineage>
        <taxon>Bacteria</taxon>
        <taxon>Bacillati</taxon>
        <taxon>Bacillota</taxon>
        <taxon>Bacilli</taxon>
        <taxon>Bacillales</taxon>
        <taxon>Paenibacillaceae</taxon>
        <taxon>Paenibacillus</taxon>
    </lineage>
</organism>
<evidence type="ECO:0000256" key="2">
    <source>
        <dbReference type="ARBA" id="ARBA00022801"/>
    </source>
</evidence>
<dbReference type="Gene3D" id="2.115.10.20">
    <property type="entry name" value="Glycosyl hydrolase domain, family 43"/>
    <property type="match status" value="1"/>
</dbReference>
<dbReference type="PROSITE" id="PS51175">
    <property type="entry name" value="CBM6"/>
    <property type="match status" value="1"/>
</dbReference>
<dbReference type="InterPro" id="IPR005084">
    <property type="entry name" value="CBM6"/>
</dbReference>
<feature type="chain" id="PRO_5046503147" evidence="4">
    <location>
        <begin position="25"/>
        <end position="821"/>
    </location>
</feature>
<dbReference type="Gene3D" id="2.60.120.260">
    <property type="entry name" value="Galactose-binding domain-like"/>
    <property type="match status" value="1"/>
</dbReference>
<keyword evidence="7" id="KW-1185">Reference proteome</keyword>
<dbReference type="InterPro" id="IPR023296">
    <property type="entry name" value="Glyco_hydro_beta-prop_sf"/>
</dbReference>
<evidence type="ECO:0000256" key="1">
    <source>
        <dbReference type="ARBA" id="ARBA00009865"/>
    </source>
</evidence>
<feature type="signal peptide" evidence="4">
    <location>
        <begin position="1"/>
        <end position="24"/>
    </location>
</feature>
<dbReference type="RefSeq" id="WP_208850573.1">
    <property type="nucleotide sequence ID" value="NZ_JAGGDJ010000043.1"/>
</dbReference>
<evidence type="ECO:0000313" key="7">
    <source>
        <dbReference type="Proteomes" id="UP000670947"/>
    </source>
</evidence>
<dbReference type="Gene3D" id="2.60.120.560">
    <property type="entry name" value="Exo-inulinase, domain 1"/>
    <property type="match status" value="2"/>
</dbReference>
<evidence type="ECO:0000313" key="6">
    <source>
        <dbReference type="EMBL" id="MBO7747963.1"/>
    </source>
</evidence>
<dbReference type="Pfam" id="PF04616">
    <property type="entry name" value="Glyco_hydro_43"/>
    <property type="match status" value="1"/>
</dbReference>
<keyword evidence="2" id="KW-0378">Hydrolase</keyword>
<dbReference type="PANTHER" id="PTHR42812">
    <property type="entry name" value="BETA-XYLOSIDASE"/>
    <property type="match status" value="1"/>
</dbReference>
<dbReference type="Proteomes" id="UP000670947">
    <property type="component" value="Unassembled WGS sequence"/>
</dbReference>
<gene>
    <name evidence="6" type="ORF">I8J29_27600</name>
</gene>
<dbReference type="InterPro" id="IPR006710">
    <property type="entry name" value="Glyco_hydro_43"/>
</dbReference>
<dbReference type="SUPFAM" id="SSF49785">
    <property type="entry name" value="Galactose-binding domain-like"/>
    <property type="match status" value="1"/>
</dbReference>
<evidence type="ECO:0000259" key="5">
    <source>
        <dbReference type="PROSITE" id="PS51175"/>
    </source>
</evidence>